<dbReference type="SUPFAM" id="SSF56037">
    <property type="entry name" value="PheT/TilS domain"/>
    <property type="match status" value="1"/>
</dbReference>
<evidence type="ECO:0000313" key="3">
    <source>
        <dbReference type="Proteomes" id="UP000198847"/>
    </source>
</evidence>
<sequence length="221" mass="25109">MLCVTDTWRQIHQGASMGLMVVKNIGKPANVEAGETCKRELEAKLRQTFTSKEELVNYFPISVYSQYYKQYKKTYHVLQQLESVVFKERSIPSVSPAVEAMFMAELKNGLLTAGHDYDALHLPLTLDAATGQEQYTLINGKEQRVKAQDMILSDTAGIISSIIYGPDRRTRIDPETRQAVYTVYAPVGIPQELVNRHLTDIYAYIRLMIPGAFLDWQEIVM</sequence>
<dbReference type="EMBL" id="FODY01000026">
    <property type="protein sequence ID" value="SEP41140.1"/>
    <property type="molecule type" value="Genomic_DNA"/>
</dbReference>
<name>A0A1H8XMF7_9FIRM</name>
<gene>
    <name evidence="2" type="ORF">SAMN04490178_12627</name>
</gene>
<dbReference type="Proteomes" id="UP000198847">
    <property type="component" value="Unassembled WGS sequence"/>
</dbReference>
<evidence type="ECO:0000313" key="2">
    <source>
        <dbReference type="EMBL" id="SEP41140.1"/>
    </source>
</evidence>
<proteinExistence type="predicted"/>
<dbReference type="OrthoDB" id="1550991at2"/>
<reference evidence="2 3" key="1">
    <citation type="submission" date="2016-10" db="EMBL/GenBank/DDBJ databases">
        <authorList>
            <person name="de Groot N.N."/>
        </authorList>
    </citation>
    <scope>NUCLEOTIDE SEQUENCE [LARGE SCALE GENOMIC DNA]</scope>
    <source>
        <strain evidence="2 3">DSM 13305</strain>
    </source>
</reference>
<dbReference type="RefSeq" id="WP_091750430.1">
    <property type="nucleotide sequence ID" value="NZ_FODY01000026.1"/>
</dbReference>
<keyword evidence="3" id="KW-1185">Reference proteome</keyword>
<dbReference type="AlphaFoldDB" id="A0A1H8XMF7"/>
<dbReference type="Pfam" id="PF03483">
    <property type="entry name" value="B3_4"/>
    <property type="match status" value="1"/>
</dbReference>
<feature type="domain" description="B3/B4 tRNA-binding" evidence="1">
    <location>
        <begin position="66"/>
        <end position="181"/>
    </location>
</feature>
<dbReference type="Gene3D" id="3.50.40.10">
    <property type="entry name" value="Phenylalanyl-trna Synthetase, Chain B, domain 3"/>
    <property type="match status" value="1"/>
</dbReference>
<protein>
    <submittedName>
        <fullName evidence="2">B3/B4 domain-containing protein (DNA/RNA-binding domain of Phe-tRNA-synthetase)</fullName>
    </submittedName>
</protein>
<dbReference type="GO" id="GO:0004826">
    <property type="term" value="F:phenylalanine-tRNA ligase activity"/>
    <property type="evidence" value="ECO:0007669"/>
    <property type="project" value="InterPro"/>
</dbReference>
<organism evidence="2 3">
    <name type="scientific">Propionispora vibrioides</name>
    <dbReference type="NCBI Taxonomy" id="112903"/>
    <lineage>
        <taxon>Bacteria</taxon>
        <taxon>Bacillati</taxon>
        <taxon>Bacillota</taxon>
        <taxon>Negativicutes</taxon>
        <taxon>Selenomonadales</taxon>
        <taxon>Sporomusaceae</taxon>
        <taxon>Propionispora</taxon>
    </lineage>
</organism>
<dbReference type="InterPro" id="IPR020825">
    <property type="entry name" value="Phe-tRNA_synthase-like_B3/B4"/>
</dbReference>
<dbReference type="STRING" id="112903.SAMN04490178_12627"/>
<evidence type="ECO:0000259" key="1">
    <source>
        <dbReference type="Pfam" id="PF03483"/>
    </source>
</evidence>
<dbReference type="GO" id="GO:0003723">
    <property type="term" value="F:RNA binding"/>
    <property type="evidence" value="ECO:0007669"/>
    <property type="project" value="InterPro"/>
</dbReference>
<accession>A0A1H8XMF7</accession>
<dbReference type="InterPro" id="IPR005146">
    <property type="entry name" value="B3/B4_tRNA-bd"/>
</dbReference>